<dbReference type="InterPro" id="IPR012312">
    <property type="entry name" value="Hemerythrin-like"/>
</dbReference>
<feature type="domain" description="Hemerythrin-like" evidence="1">
    <location>
        <begin position="26"/>
        <end position="152"/>
    </location>
</feature>
<dbReference type="Proteomes" id="UP000053599">
    <property type="component" value="Unassembled WGS sequence"/>
</dbReference>
<protein>
    <recommendedName>
        <fullName evidence="1">Hemerythrin-like domain-containing protein</fullName>
    </recommendedName>
</protein>
<dbReference type="HOGENOM" id="CLU_074846_1_1_1"/>
<dbReference type="STRING" id="1016849.A0A0D1ZJE6"/>
<dbReference type="Pfam" id="PF01814">
    <property type="entry name" value="Hemerythrin"/>
    <property type="match status" value="1"/>
</dbReference>
<accession>A0A0D1ZJE6</accession>
<gene>
    <name evidence="2" type="ORF">PV11_02499</name>
</gene>
<evidence type="ECO:0000259" key="1">
    <source>
        <dbReference type="Pfam" id="PF01814"/>
    </source>
</evidence>
<dbReference type="AlphaFoldDB" id="A0A0D1ZJE6"/>
<dbReference type="EMBL" id="KN846951">
    <property type="protein sequence ID" value="KIV86923.1"/>
    <property type="molecule type" value="Genomic_DNA"/>
</dbReference>
<organism evidence="2 3">
    <name type="scientific">Exophiala sideris</name>
    <dbReference type="NCBI Taxonomy" id="1016849"/>
    <lineage>
        <taxon>Eukaryota</taxon>
        <taxon>Fungi</taxon>
        <taxon>Dikarya</taxon>
        <taxon>Ascomycota</taxon>
        <taxon>Pezizomycotina</taxon>
        <taxon>Eurotiomycetes</taxon>
        <taxon>Chaetothyriomycetidae</taxon>
        <taxon>Chaetothyriales</taxon>
        <taxon>Herpotrichiellaceae</taxon>
        <taxon>Exophiala</taxon>
    </lineage>
</organism>
<dbReference type="PANTHER" id="PTHR38048">
    <property type="entry name" value="EXPRESSED PROTEIN"/>
    <property type="match status" value="1"/>
</dbReference>
<dbReference type="InterPro" id="IPR053206">
    <property type="entry name" value="Dimeric_xanthone_biosynth"/>
</dbReference>
<sequence>MSAGSASSPSLPPLSPADFRIFNRLAEEMEYYHSRFRATWDVLYASTAPGKTKLSPMQLINMGIQFCQHLEGHHNIEEAHWFPFLARKMEGFRPRQFAKDQHKEIHKGLEALMPYLLECKRGDRELRRDEVRTIMDSFSDVLWRHLDEEVKELEADNMRKYWTKEEMKRFPF</sequence>
<dbReference type="CDD" id="cd12108">
    <property type="entry name" value="Hr-like"/>
    <property type="match status" value="1"/>
</dbReference>
<evidence type="ECO:0000313" key="3">
    <source>
        <dbReference type="Proteomes" id="UP000053599"/>
    </source>
</evidence>
<dbReference type="PANTHER" id="PTHR38048:SF1">
    <property type="entry name" value="HEMERYTHRIN-LIKE DOMAIN-CONTAINING PROTEIN"/>
    <property type="match status" value="1"/>
</dbReference>
<name>A0A0D1ZJE6_9EURO</name>
<reference evidence="2 3" key="1">
    <citation type="submission" date="2015-01" db="EMBL/GenBank/DDBJ databases">
        <title>The Genome Sequence of Exophiala sideris CBS121828.</title>
        <authorList>
            <consortium name="The Broad Institute Genomics Platform"/>
            <person name="Cuomo C."/>
            <person name="de Hoog S."/>
            <person name="Gorbushina A."/>
            <person name="Stielow B."/>
            <person name="Teixiera M."/>
            <person name="Abouelleil A."/>
            <person name="Chapman S.B."/>
            <person name="Priest M."/>
            <person name="Young S.K."/>
            <person name="Wortman J."/>
            <person name="Nusbaum C."/>
            <person name="Birren B."/>
        </authorList>
    </citation>
    <scope>NUCLEOTIDE SEQUENCE [LARGE SCALE GENOMIC DNA]</scope>
    <source>
        <strain evidence="2 3">CBS 121828</strain>
    </source>
</reference>
<proteinExistence type="predicted"/>
<dbReference type="Gene3D" id="1.20.120.520">
    <property type="entry name" value="nmb1532 protein domain like"/>
    <property type="match status" value="1"/>
</dbReference>
<evidence type="ECO:0000313" key="2">
    <source>
        <dbReference type="EMBL" id="KIV86923.1"/>
    </source>
</evidence>